<dbReference type="EMBL" id="QYUK01000011">
    <property type="protein sequence ID" value="RJF89452.1"/>
    <property type="molecule type" value="Genomic_DNA"/>
</dbReference>
<sequence length="144" mass="14980">MGLAVTCAGPALAGPDDQPKSPALDAAAVKAKLVGNTLVGNFGVYWSVLEAHADPGGALKLHIFTKGAIENDDRRETGKWWLDGAKICIKTVNIDFGSSDCFAVHDDAGTVRLVYTACTAVSSNNCKTGRVGFEGKIVTGDAVK</sequence>
<comment type="caution">
    <text evidence="1">The sequence shown here is derived from an EMBL/GenBank/DDBJ whole genome shotgun (WGS) entry which is preliminary data.</text>
</comment>
<evidence type="ECO:0000313" key="1">
    <source>
        <dbReference type="EMBL" id="RJF89452.1"/>
    </source>
</evidence>
<protein>
    <submittedName>
        <fullName evidence="1">Uncharacterized protein</fullName>
    </submittedName>
</protein>
<dbReference type="AlphaFoldDB" id="A0A418WHM7"/>
<name>A0A418WHM7_9PROT</name>
<proteinExistence type="predicted"/>
<dbReference type="Proteomes" id="UP000284605">
    <property type="component" value="Unassembled WGS sequence"/>
</dbReference>
<keyword evidence="2" id="KW-1185">Reference proteome</keyword>
<organism evidence="1 2">
    <name type="scientific">Oleomonas cavernae</name>
    <dbReference type="NCBI Taxonomy" id="2320859"/>
    <lineage>
        <taxon>Bacteria</taxon>
        <taxon>Pseudomonadati</taxon>
        <taxon>Pseudomonadota</taxon>
        <taxon>Alphaproteobacteria</taxon>
        <taxon>Acetobacterales</taxon>
        <taxon>Acetobacteraceae</taxon>
        <taxon>Oleomonas</taxon>
    </lineage>
</organism>
<reference evidence="1 2" key="1">
    <citation type="submission" date="2018-09" db="EMBL/GenBank/DDBJ databases">
        <authorList>
            <person name="Zhu H."/>
        </authorList>
    </citation>
    <scope>NUCLEOTIDE SEQUENCE [LARGE SCALE GENOMIC DNA]</scope>
    <source>
        <strain evidence="1 2">K1W22B-8</strain>
    </source>
</reference>
<accession>A0A418WHM7</accession>
<gene>
    <name evidence="1" type="ORF">D3874_22810</name>
</gene>
<evidence type="ECO:0000313" key="2">
    <source>
        <dbReference type="Proteomes" id="UP000284605"/>
    </source>
</evidence>